<dbReference type="Pfam" id="PF13420">
    <property type="entry name" value="Acetyltransf_4"/>
    <property type="match status" value="1"/>
</dbReference>
<accession>A0ABS0UIL1</accession>
<dbReference type="Gene3D" id="3.40.630.30">
    <property type="match status" value="1"/>
</dbReference>
<dbReference type="PANTHER" id="PTHR43072:SF8">
    <property type="entry name" value="ACYLTRANSFERASE FABY-RELATED"/>
    <property type="match status" value="1"/>
</dbReference>
<protein>
    <submittedName>
        <fullName evidence="2">N-acetyltransferase</fullName>
    </submittedName>
</protein>
<organism evidence="2 3">
    <name type="scientific">Pseudomonas synxantha</name>
    <dbReference type="NCBI Taxonomy" id="47883"/>
    <lineage>
        <taxon>Bacteria</taxon>
        <taxon>Pseudomonadati</taxon>
        <taxon>Pseudomonadota</taxon>
        <taxon>Gammaproteobacteria</taxon>
        <taxon>Pseudomonadales</taxon>
        <taxon>Pseudomonadaceae</taxon>
        <taxon>Pseudomonas</taxon>
    </lineage>
</organism>
<dbReference type="SUPFAM" id="SSF55729">
    <property type="entry name" value="Acyl-CoA N-acyltransferases (Nat)"/>
    <property type="match status" value="1"/>
</dbReference>
<evidence type="ECO:0000313" key="2">
    <source>
        <dbReference type="EMBL" id="MBI6565440.1"/>
    </source>
</evidence>
<name>A0ABS0UIL1_9PSED</name>
<sequence>MNYKVRVATSDDASAVQAIYAPMVLDTVISFELIPPTVDEMAARIAATVPIYPFLVAEVEGKVVGYAYAGQHRAREAYRWSVDVTVYIDPAVHRKGLGRALYQRLLPLLEKQGFHAAYAGIALHNAGSIGIHEALGFTHIGTYPEVGYKHSQWHSVGYWRKPLCAVTPPKEIIPFIEVEGV</sequence>
<dbReference type="InterPro" id="IPR016181">
    <property type="entry name" value="Acyl_CoA_acyltransferase"/>
</dbReference>
<dbReference type="NCBIfam" id="NF040504">
    <property type="entry name" value="resist_ArsN1b"/>
    <property type="match status" value="1"/>
</dbReference>
<reference evidence="2 3" key="1">
    <citation type="submission" date="2020-12" db="EMBL/GenBank/DDBJ databases">
        <title>Comparative genomic insights into the epidemiology and virulence of plant pathogenic Pseudomonads from Turkey.</title>
        <authorList>
            <person name="Dillon M."/>
            <person name="Ruiz-Bedoya T."/>
            <person name="Bendalovic-Torma C."/>
            <person name="Guttman K.M."/>
            <person name="Kwak H."/>
            <person name="Middleton M.A."/>
            <person name="Wang P.W."/>
            <person name="Horuz S."/>
            <person name="Aysan Y."/>
            <person name="Guttman D.S."/>
        </authorList>
    </citation>
    <scope>NUCLEOTIDE SEQUENCE [LARGE SCALE GENOMIC DNA]</scope>
    <source>
        <strain evidence="2 3">S5_IA_2b</strain>
    </source>
</reference>
<comment type="caution">
    <text evidence="2">The sequence shown here is derived from an EMBL/GenBank/DDBJ whole genome shotgun (WGS) entry which is preliminary data.</text>
</comment>
<evidence type="ECO:0000259" key="1">
    <source>
        <dbReference type="PROSITE" id="PS51186"/>
    </source>
</evidence>
<dbReference type="PROSITE" id="PS51186">
    <property type="entry name" value="GNAT"/>
    <property type="match status" value="1"/>
</dbReference>
<proteinExistence type="predicted"/>
<gene>
    <name evidence="2" type="ORF">YA0852_15205</name>
</gene>
<dbReference type="RefSeq" id="WP_198719456.1">
    <property type="nucleotide sequence ID" value="NZ_JAEIKU010000024.1"/>
</dbReference>
<dbReference type="EMBL" id="JAEILG010000033">
    <property type="protein sequence ID" value="MBI6565440.1"/>
    <property type="molecule type" value="Genomic_DNA"/>
</dbReference>
<dbReference type="PANTHER" id="PTHR43072">
    <property type="entry name" value="N-ACETYLTRANSFERASE"/>
    <property type="match status" value="1"/>
</dbReference>
<dbReference type="CDD" id="cd04301">
    <property type="entry name" value="NAT_SF"/>
    <property type="match status" value="1"/>
</dbReference>
<feature type="domain" description="N-acetyltransferase" evidence="1">
    <location>
        <begin position="3"/>
        <end position="164"/>
    </location>
</feature>
<dbReference type="InterPro" id="IPR000182">
    <property type="entry name" value="GNAT_dom"/>
</dbReference>
<dbReference type="Proteomes" id="UP000648914">
    <property type="component" value="Unassembled WGS sequence"/>
</dbReference>
<evidence type="ECO:0000313" key="3">
    <source>
        <dbReference type="Proteomes" id="UP000648914"/>
    </source>
</evidence>
<keyword evidence="3" id="KW-1185">Reference proteome</keyword>